<feature type="region of interest" description="Disordered" evidence="1">
    <location>
        <begin position="1502"/>
        <end position="1721"/>
    </location>
</feature>
<feature type="region of interest" description="Disordered" evidence="1">
    <location>
        <begin position="1433"/>
        <end position="1459"/>
    </location>
</feature>
<feature type="compositionally biased region" description="Low complexity" evidence="1">
    <location>
        <begin position="105"/>
        <end position="118"/>
    </location>
</feature>
<feature type="region of interest" description="Disordered" evidence="1">
    <location>
        <begin position="189"/>
        <end position="283"/>
    </location>
</feature>
<feature type="compositionally biased region" description="Low complexity" evidence="1">
    <location>
        <begin position="1011"/>
        <end position="1022"/>
    </location>
</feature>
<feature type="compositionally biased region" description="Basic and acidic residues" evidence="1">
    <location>
        <begin position="1612"/>
        <end position="1623"/>
    </location>
</feature>
<feature type="compositionally biased region" description="Pro residues" evidence="1">
    <location>
        <begin position="1223"/>
        <end position="1238"/>
    </location>
</feature>
<protein>
    <submittedName>
        <fullName evidence="5">Uncharacterized protein KIAA1671 homolog</fullName>
    </submittedName>
</protein>
<feature type="compositionally biased region" description="Basic and acidic residues" evidence="1">
    <location>
        <begin position="853"/>
        <end position="862"/>
    </location>
</feature>
<accession>A0A1S3EZ88</accession>
<feature type="region of interest" description="Disordered" evidence="1">
    <location>
        <begin position="755"/>
        <end position="973"/>
    </location>
</feature>
<dbReference type="SMART" id="SM01319">
    <property type="entry name" value="Tankyrase_bdg_C"/>
    <property type="match status" value="1"/>
</dbReference>
<feature type="region of interest" description="Disordered" evidence="1">
    <location>
        <begin position="1011"/>
        <end position="1142"/>
    </location>
</feature>
<evidence type="ECO:0000256" key="1">
    <source>
        <dbReference type="SAM" id="MobiDB-lite"/>
    </source>
</evidence>
<feature type="domain" description="Tankyrase 1-binding protein C-terminal" evidence="3">
    <location>
        <begin position="1552"/>
        <end position="1712"/>
    </location>
</feature>
<gene>
    <name evidence="5" type="primary">Kiaa1671</name>
</gene>
<feature type="compositionally biased region" description="Basic and acidic residues" evidence="1">
    <location>
        <begin position="556"/>
        <end position="569"/>
    </location>
</feature>
<feature type="region of interest" description="Disordered" evidence="1">
    <location>
        <begin position="496"/>
        <end position="583"/>
    </location>
</feature>
<evidence type="ECO:0000313" key="4">
    <source>
        <dbReference type="Proteomes" id="UP000081671"/>
    </source>
</evidence>
<feature type="compositionally biased region" description="Polar residues" evidence="1">
    <location>
        <begin position="1095"/>
        <end position="1117"/>
    </location>
</feature>
<dbReference type="OrthoDB" id="9950932at2759"/>
<dbReference type="KEGG" id="dord:105984179"/>
<feature type="compositionally biased region" description="Low complexity" evidence="1">
    <location>
        <begin position="948"/>
        <end position="963"/>
    </location>
</feature>
<dbReference type="PANTHER" id="PTHR22042">
    <property type="entry name" value="TANKYRASE 1 BINDING PROTEIN"/>
    <property type="match status" value="1"/>
</dbReference>
<feature type="region of interest" description="Disordered" evidence="1">
    <location>
        <begin position="604"/>
        <end position="671"/>
    </location>
</feature>
<dbReference type="InterPro" id="IPR032764">
    <property type="entry name" value="Tankyrase-bd_C"/>
</dbReference>
<feature type="compositionally biased region" description="Basic and acidic residues" evidence="1">
    <location>
        <begin position="352"/>
        <end position="363"/>
    </location>
</feature>
<keyword evidence="4" id="KW-1185">Reference proteome</keyword>
<sequence length="1721" mass="181837">MAVASTSLFFLFFLVGVNSRLSACGVLGAHGSAAVAMVEVGSLLTAVPGLHDFAKDEALKRTYFYPAGDPARTPSACILRTPARCFPLPRLTPKPFSKEQGLRWGAPGPSRPGPAGVPQAASQGPDGRMPSLAGQEVGGGEAARAGSASPHKASDLRLDTHIAGPPVGTGTGEPCLGTRASVPCNPPCSSRPQLATKPALPTHKPPGNLPRPASLSLDARLADPQHEEEGHAPGPRLRPRRRPVSAVFTESLLLPGPGPGGAALGGKPPPAPPEKTWVRKPRPLSVDLTGRFESREVLLRRGAGPERRATEGASPEPTVDRPGTVPAASSRLDLDADFWEVARKIQDRKEKMLLKQAEADSPRTRGGHARAISGGDQSPQEEKDRPDPEPEKVPESPPVWLGRSPGPAEAKSKSADREASVGAEWVPMRSVKKRLSLFGEERALAPAAGSEATVATPEVPLAAPKLAKAGVSVQERIKGWAAESAEEKVEIRKRALQARPRSADLTKVFSSSAPSSEIRYEKCAALGGERREKQKMENIPTPRSPWKPGDPQKASRQTECHAGSSRDPDSPGQASRVSPEGEGSFQTVWATVFEHHVERHSVAEQGAHLPACLSSPRSRPEGGSWLRKDPPAGQAALSDCVPGPCPAPAPEKPTVGDSRGQAPLPKHPASLPWVQRVEPRLDIVHAIGDKAHSEAVATAVGDKALTLRSSRPRRSLQGRRLTQEVSPAAPEDGPEAPVGAVHRASLIWEARGQESIGPKLDFQEPGAAPGSSCSAPRWTGGAGAPWHSTAVARAQEPCSRRDISTKVAQATPWEAQRQGPDGVGHKPGADRAPAQGGTPEPLAWSKDQACEPQARRHPETKEPLPAASEGDPPPAWGPEPGVKLRKPHPGDPKMDRWRRRTLPHDTKFDVFHFLPPENSHKAEQRRTGPLSPPAGAPQKPPEPRGVTAGPSWSPASPGPLGSPGEPPATFFAVTYQIPDTQKAKSMVKLGLENLPEHSRKTALAASPLAFPSAVVSPSQEQPSGPPGSKPRAQGNGGDHATTAPKAKKATERPWSVGDGVRDWAGDRPLAMGALWIPPGLQDGSAPPNPKKDSWHQGTPSTPSGPQASPDPRSQWQAGGQPGRRKTNVISDTFPGKVKDAYRPSVLDLDALMAEYKAKTASAAGQPRAPPPSPTEEAGAWPPERPARPGGVAPEARGAWKRASVAQMADSPTFGPNKPQMGDPGPPKFTSPLWGPPLSVPAQAASSPPRKVSALTQEGQGAVATMSQSQPAGAKPPGGEDAASGTRVAPKSPPAITPRTPSRRGQGDGLAPWSGPPSEPRRPLDVKGACSEKGPPARVQEAAQRWPEQPRGRPGLPPERPEAQAGPCRREPPTPDSQPVSPWDVGRGGGPRGSEQPLRTLSPGAAGPRRSQSLCQDQRAVLCVDQLKQCFSRRSPEAKDTDTLVQAGGGQDSVWAEPRARGDSSCVLVTSAHSSDAFRGGAGSRPHRPWRLGEEGCVPAPRSVWVPCSGDEEPEGCRGLSEEGKEGKTQPGVHTALSPGPVACAPRLAPPSPHTPQQTSVLDSSALKTRVQLSKRSRRRAPTLGHALRSRSGEAGVPTPVEEEADSLWMFKDSTEEKSPRREESDEEENPASAERTPAGPLHRTPAFPGLDPAALKARLHGPSETPGWAPRTPKSPFQPGVLGGRVLPSSVDKDERSEEPSPQWLRELKSKKRQSLCENQA</sequence>
<proteinExistence type="predicted"/>
<feature type="compositionally biased region" description="Basic and acidic residues" evidence="1">
    <location>
        <begin position="410"/>
        <end position="419"/>
    </location>
</feature>
<dbReference type="PANTHER" id="PTHR22042:SF3">
    <property type="entry name" value="RIKEN CDNA 2900026A02 GENE"/>
    <property type="match status" value="1"/>
</dbReference>
<dbReference type="InterPro" id="IPR040006">
    <property type="entry name" value="TNKS1BP1-like"/>
</dbReference>
<feature type="compositionally biased region" description="Polar residues" evidence="1">
    <location>
        <begin position="1253"/>
        <end position="1270"/>
    </location>
</feature>
<evidence type="ECO:0000259" key="3">
    <source>
        <dbReference type="SMART" id="SM01319"/>
    </source>
</evidence>
<dbReference type="Proteomes" id="UP000081671">
    <property type="component" value="Unplaced"/>
</dbReference>
<feature type="compositionally biased region" description="Basic and acidic residues" evidence="1">
    <location>
        <begin position="220"/>
        <end position="231"/>
    </location>
</feature>
<dbReference type="CTD" id="85379"/>
<feature type="chain" id="PRO_5010280770" evidence="2">
    <location>
        <begin position="20"/>
        <end position="1721"/>
    </location>
</feature>
<evidence type="ECO:0000313" key="5">
    <source>
        <dbReference type="RefSeq" id="XP_012869736.1"/>
    </source>
</evidence>
<evidence type="ECO:0000256" key="2">
    <source>
        <dbReference type="SAM" id="SignalP"/>
    </source>
</evidence>
<feature type="compositionally biased region" description="Basic and acidic residues" evidence="1">
    <location>
        <begin position="296"/>
        <end position="310"/>
    </location>
</feature>
<keyword evidence="2" id="KW-0732">Signal</keyword>
<feature type="region of interest" description="Disordered" evidence="1">
    <location>
        <begin position="352"/>
        <end position="424"/>
    </location>
</feature>
<reference evidence="5" key="1">
    <citation type="submission" date="2025-08" db="UniProtKB">
        <authorList>
            <consortium name="RefSeq"/>
        </authorList>
    </citation>
    <scope>IDENTIFICATION</scope>
    <source>
        <tissue evidence="5">Kidney</tissue>
    </source>
</reference>
<feature type="region of interest" description="Disordered" evidence="1">
    <location>
        <begin position="708"/>
        <end position="737"/>
    </location>
</feature>
<feature type="compositionally biased region" description="Basic and acidic residues" evidence="1">
    <location>
        <begin position="518"/>
        <end position="536"/>
    </location>
</feature>
<dbReference type="Pfam" id="PF15327">
    <property type="entry name" value="Tankyrase_bdg_C"/>
    <property type="match status" value="1"/>
</dbReference>
<feature type="compositionally biased region" description="Polar residues" evidence="1">
    <location>
        <begin position="1554"/>
        <end position="1571"/>
    </location>
</feature>
<feature type="compositionally biased region" description="Basic and acidic residues" evidence="1">
    <location>
        <begin position="380"/>
        <end position="394"/>
    </location>
</feature>
<feature type="compositionally biased region" description="Pro residues" evidence="1">
    <location>
        <begin position="930"/>
        <end position="940"/>
    </location>
</feature>
<dbReference type="InParanoid" id="A0A1S3EZ88"/>
<feature type="region of interest" description="Disordered" evidence="1">
    <location>
        <begin position="1157"/>
        <end position="1413"/>
    </location>
</feature>
<feature type="region of interest" description="Disordered" evidence="1">
    <location>
        <begin position="296"/>
        <end position="333"/>
    </location>
</feature>
<organism evidence="4 5">
    <name type="scientific">Dipodomys ordii</name>
    <name type="common">Ord's kangaroo rat</name>
    <dbReference type="NCBI Taxonomy" id="10020"/>
    <lineage>
        <taxon>Eukaryota</taxon>
        <taxon>Metazoa</taxon>
        <taxon>Chordata</taxon>
        <taxon>Craniata</taxon>
        <taxon>Vertebrata</taxon>
        <taxon>Euteleostomi</taxon>
        <taxon>Mammalia</taxon>
        <taxon>Eutheria</taxon>
        <taxon>Euarchontoglires</taxon>
        <taxon>Glires</taxon>
        <taxon>Rodentia</taxon>
        <taxon>Castorimorpha</taxon>
        <taxon>Heteromyidae</taxon>
        <taxon>Dipodomyinae</taxon>
        <taxon>Dipodomys</taxon>
    </lineage>
</organism>
<feature type="region of interest" description="Disordered" evidence="1">
    <location>
        <begin position="90"/>
        <end position="174"/>
    </location>
</feature>
<dbReference type="GeneID" id="105984179"/>
<feature type="signal peptide" evidence="2">
    <location>
        <begin position="1"/>
        <end position="19"/>
    </location>
</feature>
<dbReference type="RefSeq" id="XP_012869736.1">
    <property type="nucleotide sequence ID" value="XM_013014282.1"/>
</dbReference>
<name>A0A1S3EZ88_DIPOR</name>